<reference evidence="8 9" key="1">
    <citation type="journal article" date="2018" name="PLoS Genet.">
        <title>Population sequencing reveals clonal diversity and ancestral inbreeding in the grapevine cultivar Chardonnay.</title>
        <authorList>
            <person name="Roach M.J."/>
            <person name="Johnson D.L."/>
            <person name="Bohlmann J."/>
            <person name="van Vuuren H.J."/>
            <person name="Jones S.J."/>
            <person name="Pretorius I.S."/>
            <person name="Schmidt S.A."/>
            <person name="Borneman A.R."/>
        </authorList>
    </citation>
    <scope>NUCLEOTIDE SEQUENCE [LARGE SCALE GENOMIC DNA]</scope>
    <source>
        <strain evidence="9">cv. Chardonnay</strain>
        <tissue evidence="8">Leaf</tissue>
    </source>
</reference>
<dbReference type="GO" id="GO:0008173">
    <property type="term" value="F:RNA methyltransferase activity"/>
    <property type="evidence" value="ECO:0007669"/>
    <property type="project" value="InterPro"/>
</dbReference>
<comment type="similarity">
    <text evidence="5">Belongs to the class I-like SAM-binding methyltransferase superfamily. RsmB/NOP family.</text>
</comment>
<dbReference type="InterPro" id="IPR001678">
    <property type="entry name" value="MeTrfase_RsmB-F_NOP2_dom"/>
</dbReference>
<dbReference type="Proteomes" id="UP000288805">
    <property type="component" value="Unassembled WGS sequence"/>
</dbReference>
<proteinExistence type="inferred from homology"/>
<dbReference type="InterPro" id="IPR049560">
    <property type="entry name" value="MeTrfase_RsmB-F_NOP2_cat"/>
</dbReference>
<dbReference type="PANTHER" id="PTHR22807:SF16">
    <property type="entry name" value="SAM-DEPENDENT MTASE RSMB_NOP-TYPE DOMAIN-CONTAINING PROTEIN"/>
    <property type="match status" value="1"/>
</dbReference>
<protein>
    <recommendedName>
        <fullName evidence="7">SAM-dependent MTase RsmB/NOP-type domain-containing protein</fullName>
    </recommendedName>
</protein>
<sequence>MFVFWLQFRLLSNGFRLLKVGGSLVYSTCSLTAAQNEDVVEQFLRENASAGIGNANEYFVFIPISFLIGMNLVIPMMHLRIRKITISPRGLAELQEIDAATSWPCKSGGIPKTLRFDPLTSQTSGLFVAKFTKLAS</sequence>
<keyword evidence="6" id="KW-0472">Membrane</keyword>
<keyword evidence="4 5" id="KW-0694">RNA-binding</keyword>
<keyword evidence="2 5" id="KW-0808">Transferase</keyword>
<evidence type="ECO:0000256" key="4">
    <source>
        <dbReference type="ARBA" id="ARBA00022884"/>
    </source>
</evidence>
<gene>
    <name evidence="8" type="ORF">CK203_066680</name>
</gene>
<dbReference type="GO" id="GO:0003723">
    <property type="term" value="F:RNA binding"/>
    <property type="evidence" value="ECO:0007669"/>
    <property type="project" value="UniProtKB-UniRule"/>
</dbReference>
<evidence type="ECO:0000256" key="3">
    <source>
        <dbReference type="ARBA" id="ARBA00022691"/>
    </source>
</evidence>
<dbReference type="SUPFAM" id="SSF53335">
    <property type="entry name" value="S-adenosyl-L-methionine-dependent methyltransferases"/>
    <property type="match status" value="1"/>
</dbReference>
<keyword evidence="6" id="KW-1133">Transmembrane helix</keyword>
<evidence type="ECO:0000313" key="9">
    <source>
        <dbReference type="Proteomes" id="UP000288805"/>
    </source>
</evidence>
<dbReference type="PANTHER" id="PTHR22807">
    <property type="entry name" value="NOP2 YEAST -RELATED NOL1/NOP2/FMU SUN DOMAIN-CONTAINING"/>
    <property type="match status" value="1"/>
</dbReference>
<comment type="caution">
    <text evidence="8">The sequence shown here is derived from an EMBL/GenBank/DDBJ whole genome shotgun (WGS) entry which is preliminary data.</text>
</comment>
<evidence type="ECO:0000259" key="7">
    <source>
        <dbReference type="PROSITE" id="PS51686"/>
    </source>
</evidence>
<dbReference type="InterPro" id="IPR029063">
    <property type="entry name" value="SAM-dependent_MTases_sf"/>
</dbReference>
<keyword evidence="3 5" id="KW-0949">S-adenosyl-L-methionine</keyword>
<keyword evidence="1 5" id="KW-0489">Methyltransferase</keyword>
<dbReference type="InterPro" id="IPR023267">
    <property type="entry name" value="RCMT"/>
</dbReference>
<dbReference type="Pfam" id="PF01189">
    <property type="entry name" value="Methyltr_RsmB-F"/>
    <property type="match status" value="1"/>
</dbReference>
<evidence type="ECO:0000256" key="2">
    <source>
        <dbReference type="ARBA" id="ARBA00022679"/>
    </source>
</evidence>
<dbReference type="AlphaFoldDB" id="A0A438EVN5"/>
<dbReference type="Gene3D" id="3.40.50.150">
    <property type="entry name" value="Vaccinia Virus protein VP39"/>
    <property type="match status" value="1"/>
</dbReference>
<dbReference type="EMBL" id="QGNW01001179">
    <property type="protein sequence ID" value="RVW51746.1"/>
    <property type="molecule type" value="Genomic_DNA"/>
</dbReference>
<feature type="domain" description="SAM-dependent MTase RsmB/NOP-type" evidence="7">
    <location>
        <begin position="1"/>
        <end position="134"/>
    </location>
</feature>
<feature type="active site" description="Nucleophile" evidence="5">
    <location>
        <position position="29"/>
    </location>
</feature>
<evidence type="ECO:0000256" key="6">
    <source>
        <dbReference type="SAM" id="Phobius"/>
    </source>
</evidence>
<evidence type="ECO:0000256" key="5">
    <source>
        <dbReference type="PROSITE-ProRule" id="PRU01023"/>
    </source>
</evidence>
<organism evidence="8 9">
    <name type="scientific">Vitis vinifera</name>
    <name type="common">Grape</name>
    <dbReference type="NCBI Taxonomy" id="29760"/>
    <lineage>
        <taxon>Eukaryota</taxon>
        <taxon>Viridiplantae</taxon>
        <taxon>Streptophyta</taxon>
        <taxon>Embryophyta</taxon>
        <taxon>Tracheophyta</taxon>
        <taxon>Spermatophyta</taxon>
        <taxon>Magnoliopsida</taxon>
        <taxon>eudicotyledons</taxon>
        <taxon>Gunneridae</taxon>
        <taxon>Pentapetalae</taxon>
        <taxon>rosids</taxon>
        <taxon>Vitales</taxon>
        <taxon>Vitaceae</taxon>
        <taxon>Viteae</taxon>
        <taxon>Vitis</taxon>
    </lineage>
</organism>
<dbReference type="GO" id="GO:0001510">
    <property type="term" value="P:RNA methylation"/>
    <property type="evidence" value="ECO:0007669"/>
    <property type="project" value="InterPro"/>
</dbReference>
<feature type="transmembrane region" description="Helical" evidence="6">
    <location>
        <begin position="58"/>
        <end position="79"/>
    </location>
</feature>
<accession>A0A438EVN5</accession>
<evidence type="ECO:0000256" key="1">
    <source>
        <dbReference type="ARBA" id="ARBA00022603"/>
    </source>
</evidence>
<dbReference type="PROSITE" id="PS51686">
    <property type="entry name" value="SAM_MT_RSMB_NOP"/>
    <property type="match status" value="1"/>
</dbReference>
<name>A0A438EVN5_VITVI</name>
<dbReference type="PRINTS" id="PR02008">
    <property type="entry name" value="RCMTFAMILY"/>
</dbReference>
<comment type="caution">
    <text evidence="5">Lacks conserved residue(s) required for the propagation of feature annotation.</text>
</comment>
<evidence type="ECO:0000313" key="8">
    <source>
        <dbReference type="EMBL" id="RVW51746.1"/>
    </source>
</evidence>
<keyword evidence="6" id="KW-0812">Transmembrane</keyword>